<dbReference type="PANTHER" id="PTHR43685:SF5">
    <property type="entry name" value="GLYCOSYLTRANSFERASE EPSE-RELATED"/>
    <property type="match status" value="1"/>
</dbReference>
<reference evidence="5" key="1">
    <citation type="submission" date="2020-10" db="EMBL/GenBank/DDBJ databases">
        <authorList>
            <person name="Gilroy R."/>
        </authorList>
    </citation>
    <scope>NUCLEOTIDE SEQUENCE</scope>
    <source>
        <strain evidence="5">CHK188-20938</strain>
    </source>
</reference>
<dbReference type="EMBL" id="DVOO01000022">
    <property type="protein sequence ID" value="HIV25681.1"/>
    <property type="molecule type" value="Genomic_DNA"/>
</dbReference>
<name>A0A9D1P349_9FIRM</name>
<organism evidence="5 6">
    <name type="scientific">Candidatus Scatomonas pullistercoris</name>
    <dbReference type="NCBI Taxonomy" id="2840920"/>
    <lineage>
        <taxon>Bacteria</taxon>
        <taxon>Bacillati</taxon>
        <taxon>Bacillota</taxon>
        <taxon>Clostridia</taxon>
        <taxon>Lachnospirales</taxon>
        <taxon>Lachnospiraceae</taxon>
        <taxon>Lachnospiraceae incertae sedis</taxon>
        <taxon>Candidatus Scatomonas</taxon>
    </lineage>
</organism>
<evidence type="ECO:0000313" key="5">
    <source>
        <dbReference type="EMBL" id="HIV25681.1"/>
    </source>
</evidence>
<evidence type="ECO:0000256" key="1">
    <source>
        <dbReference type="ARBA" id="ARBA00006739"/>
    </source>
</evidence>
<feature type="domain" description="Glycosyltransferase 2-like" evidence="4">
    <location>
        <begin position="6"/>
        <end position="163"/>
    </location>
</feature>
<proteinExistence type="inferred from homology"/>
<dbReference type="PANTHER" id="PTHR43685">
    <property type="entry name" value="GLYCOSYLTRANSFERASE"/>
    <property type="match status" value="1"/>
</dbReference>
<gene>
    <name evidence="5" type="ORF">IAB71_07895</name>
</gene>
<dbReference type="InterPro" id="IPR001173">
    <property type="entry name" value="Glyco_trans_2-like"/>
</dbReference>
<dbReference type="Proteomes" id="UP000824169">
    <property type="component" value="Unassembled WGS sequence"/>
</dbReference>
<comment type="similarity">
    <text evidence="1">Belongs to the glycosyltransferase 2 family.</text>
</comment>
<accession>A0A9D1P349</accession>
<sequence length="273" mass="31872">MTEKFSVLMSLYIKETPQYFRESLNSILNQTVMPNEIVIVKDGPLTVELESVLSEYVEKTPNLYTVVPLKTNRGLGGALAEGILHCKNELVARMDTDDICRRDRFELQLKEFEKEPTLDICGSHILEFEDSIDKIVCRRTVPLTDADIKEYQKRRDGFNHVTVMFKKNSVLKAGNYQSCMLMEDTYLWVNMFLNGAKCKNIDDDLVYVRIGKDMFERRGGFSYYKKYKQGRKKVRETGYIGFLDYYYTLAVQLVVALMPNKLRGWVFKRMLHK</sequence>
<dbReference type="AlphaFoldDB" id="A0A9D1P349"/>
<dbReference type="SUPFAM" id="SSF53448">
    <property type="entry name" value="Nucleotide-diphospho-sugar transferases"/>
    <property type="match status" value="1"/>
</dbReference>
<evidence type="ECO:0000313" key="6">
    <source>
        <dbReference type="Proteomes" id="UP000824169"/>
    </source>
</evidence>
<keyword evidence="3" id="KW-0808">Transferase</keyword>
<dbReference type="Gene3D" id="3.90.550.10">
    <property type="entry name" value="Spore Coat Polysaccharide Biosynthesis Protein SpsA, Chain A"/>
    <property type="match status" value="1"/>
</dbReference>
<dbReference type="Pfam" id="PF00535">
    <property type="entry name" value="Glycos_transf_2"/>
    <property type="match status" value="1"/>
</dbReference>
<dbReference type="InterPro" id="IPR029044">
    <property type="entry name" value="Nucleotide-diphossugar_trans"/>
</dbReference>
<protein>
    <submittedName>
        <fullName evidence="5">Glycosyltransferase</fullName>
    </submittedName>
</protein>
<comment type="caution">
    <text evidence="5">The sequence shown here is derived from an EMBL/GenBank/DDBJ whole genome shotgun (WGS) entry which is preliminary data.</text>
</comment>
<evidence type="ECO:0000256" key="2">
    <source>
        <dbReference type="ARBA" id="ARBA00022676"/>
    </source>
</evidence>
<keyword evidence="2" id="KW-0328">Glycosyltransferase</keyword>
<dbReference type="GO" id="GO:0016757">
    <property type="term" value="F:glycosyltransferase activity"/>
    <property type="evidence" value="ECO:0007669"/>
    <property type="project" value="UniProtKB-KW"/>
</dbReference>
<evidence type="ECO:0000259" key="4">
    <source>
        <dbReference type="Pfam" id="PF00535"/>
    </source>
</evidence>
<dbReference type="InterPro" id="IPR050834">
    <property type="entry name" value="Glycosyltransf_2"/>
</dbReference>
<evidence type="ECO:0000256" key="3">
    <source>
        <dbReference type="ARBA" id="ARBA00022679"/>
    </source>
</evidence>
<reference evidence="5" key="2">
    <citation type="journal article" date="2021" name="PeerJ">
        <title>Extensive microbial diversity within the chicken gut microbiome revealed by metagenomics and culture.</title>
        <authorList>
            <person name="Gilroy R."/>
            <person name="Ravi A."/>
            <person name="Getino M."/>
            <person name="Pursley I."/>
            <person name="Horton D.L."/>
            <person name="Alikhan N.F."/>
            <person name="Baker D."/>
            <person name="Gharbi K."/>
            <person name="Hall N."/>
            <person name="Watson M."/>
            <person name="Adriaenssens E.M."/>
            <person name="Foster-Nyarko E."/>
            <person name="Jarju S."/>
            <person name="Secka A."/>
            <person name="Antonio M."/>
            <person name="Oren A."/>
            <person name="Chaudhuri R.R."/>
            <person name="La Ragione R."/>
            <person name="Hildebrand F."/>
            <person name="Pallen M.J."/>
        </authorList>
    </citation>
    <scope>NUCLEOTIDE SEQUENCE</scope>
    <source>
        <strain evidence="5">CHK188-20938</strain>
    </source>
</reference>